<evidence type="ECO:0000313" key="1">
    <source>
        <dbReference type="EMBL" id="MYL34298.1"/>
    </source>
</evidence>
<evidence type="ECO:0000313" key="2">
    <source>
        <dbReference type="Proteomes" id="UP000468638"/>
    </source>
</evidence>
<accession>A0A6I4ZVW7</accession>
<name>A0A6I4ZVW7_9BACI</name>
<protein>
    <submittedName>
        <fullName evidence="1">Uncharacterized protein</fullName>
    </submittedName>
</protein>
<organism evidence="1 2">
    <name type="scientific">Pontibacillus yanchengensis</name>
    <dbReference type="NCBI Taxonomy" id="462910"/>
    <lineage>
        <taxon>Bacteria</taxon>
        <taxon>Bacillati</taxon>
        <taxon>Bacillota</taxon>
        <taxon>Bacilli</taxon>
        <taxon>Bacillales</taxon>
        <taxon>Bacillaceae</taxon>
        <taxon>Pontibacillus</taxon>
    </lineage>
</organism>
<reference evidence="1 2" key="1">
    <citation type="submission" date="2019-11" db="EMBL/GenBank/DDBJ databases">
        <title>Genome sequences of 17 halophilic strains isolated from different environments.</title>
        <authorList>
            <person name="Furrow R.E."/>
        </authorList>
    </citation>
    <scope>NUCLEOTIDE SEQUENCE [LARGE SCALE GENOMIC DNA]</scope>
    <source>
        <strain evidence="1 2">22514_16_FS</strain>
    </source>
</reference>
<comment type="caution">
    <text evidence="1">The sequence shown here is derived from an EMBL/GenBank/DDBJ whole genome shotgun (WGS) entry which is preliminary data.</text>
</comment>
<proteinExistence type="predicted"/>
<sequence length="59" mass="7060">MFMAFLEQAAVSDEKRGYGYQRPYITAIVIARIRVLVHLLFEMQSIQLQETRRINNIMW</sequence>
<dbReference type="AlphaFoldDB" id="A0A6I4ZVW7"/>
<dbReference type="RefSeq" id="WP_160848597.1">
    <property type="nucleotide sequence ID" value="NZ_WMEQ01000008.1"/>
</dbReference>
<dbReference type="Proteomes" id="UP000468638">
    <property type="component" value="Unassembled WGS sequence"/>
</dbReference>
<gene>
    <name evidence="1" type="ORF">GLW05_11885</name>
</gene>
<dbReference type="EMBL" id="WMEQ01000008">
    <property type="protein sequence ID" value="MYL34298.1"/>
    <property type="molecule type" value="Genomic_DNA"/>
</dbReference>